<keyword evidence="3" id="KW-1185">Reference proteome</keyword>
<dbReference type="InterPro" id="IPR006121">
    <property type="entry name" value="HMA_dom"/>
</dbReference>
<dbReference type="EMBL" id="KB822716">
    <property type="protein sequence ID" value="ETN44064.1"/>
    <property type="molecule type" value="Genomic_DNA"/>
</dbReference>
<evidence type="ECO:0000259" key="1">
    <source>
        <dbReference type="PROSITE" id="PS50846"/>
    </source>
</evidence>
<dbReference type="InParanoid" id="W2S813"/>
<dbReference type="SUPFAM" id="SSF55008">
    <property type="entry name" value="HMA, heavy metal-associated domain"/>
    <property type="match status" value="1"/>
</dbReference>
<reference evidence="2 3" key="1">
    <citation type="submission" date="2013-03" db="EMBL/GenBank/DDBJ databases">
        <title>The Genome Sequence of Phialophora europaea CBS 101466.</title>
        <authorList>
            <consortium name="The Broad Institute Genomics Platform"/>
            <person name="Cuomo C."/>
            <person name="de Hoog S."/>
            <person name="Gorbushina A."/>
            <person name="Walker B."/>
            <person name="Young S.K."/>
            <person name="Zeng Q."/>
            <person name="Gargeya S."/>
            <person name="Fitzgerald M."/>
            <person name="Haas B."/>
            <person name="Abouelleil A."/>
            <person name="Allen A.W."/>
            <person name="Alvarado L."/>
            <person name="Arachchi H.M."/>
            <person name="Berlin A.M."/>
            <person name="Chapman S.B."/>
            <person name="Gainer-Dewar J."/>
            <person name="Goldberg J."/>
            <person name="Griggs A."/>
            <person name="Gujja S."/>
            <person name="Hansen M."/>
            <person name="Howarth C."/>
            <person name="Imamovic A."/>
            <person name="Ireland A."/>
            <person name="Larimer J."/>
            <person name="McCowan C."/>
            <person name="Murphy C."/>
            <person name="Pearson M."/>
            <person name="Poon T.W."/>
            <person name="Priest M."/>
            <person name="Roberts A."/>
            <person name="Saif S."/>
            <person name="Shea T."/>
            <person name="Sisk P."/>
            <person name="Sykes S."/>
            <person name="Wortman J."/>
            <person name="Nusbaum C."/>
            <person name="Birren B."/>
        </authorList>
    </citation>
    <scope>NUCLEOTIDE SEQUENCE [LARGE SCALE GENOMIC DNA]</scope>
    <source>
        <strain evidence="2 3">CBS 101466</strain>
    </source>
</reference>
<dbReference type="Pfam" id="PF00403">
    <property type="entry name" value="HMA"/>
    <property type="match status" value="1"/>
</dbReference>
<dbReference type="InterPro" id="IPR036163">
    <property type="entry name" value="HMA_dom_sf"/>
</dbReference>
<dbReference type="Gene3D" id="3.30.70.100">
    <property type="match status" value="1"/>
</dbReference>
<dbReference type="AlphaFoldDB" id="W2S813"/>
<accession>W2S813</accession>
<dbReference type="STRING" id="1220924.W2S813"/>
<dbReference type="VEuPathDB" id="FungiDB:HMPREF1541_10929"/>
<dbReference type="GO" id="GO:0046872">
    <property type="term" value="F:metal ion binding"/>
    <property type="evidence" value="ECO:0007669"/>
    <property type="project" value="InterPro"/>
</dbReference>
<dbReference type="OrthoDB" id="3596704at2759"/>
<sequence>MARTYEFNVFMSCGGKFTIPKSLPKFVSLFLTRHVLYLGCASAVKRAVDRIPEVISIEISVADQTVTVVTTDGVTLETVSEAIKRSGKDLKSSKVVEEAHES</sequence>
<dbReference type="PROSITE" id="PS50846">
    <property type="entry name" value="HMA_2"/>
    <property type="match status" value="1"/>
</dbReference>
<gene>
    <name evidence="2" type="ORF">HMPREF1541_10929</name>
</gene>
<organism evidence="2 3">
    <name type="scientific">Cyphellophora europaea (strain CBS 101466)</name>
    <name type="common">Phialophora europaea</name>
    <dbReference type="NCBI Taxonomy" id="1220924"/>
    <lineage>
        <taxon>Eukaryota</taxon>
        <taxon>Fungi</taxon>
        <taxon>Dikarya</taxon>
        <taxon>Ascomycota</taxon>
        <taxon>Pezizomycotina</taxon>
        <taxon>Eurotiomycetes</taxon>
        <taxon>Chaetothyriomycetidae</taxon>
        <taxon>Chaetothyriales</taxon>
        <taxon>Cyphellophoraceae</taxon>
        <taxon>Cyphellophora</taxon>
    </lineage>
</organism>
<dbReference type="Proteomes" id="UP000030752">
    <property type="component" value="Unassembled WGS sequence"/>
</dbReference>
<evidence type="ECO:0000313" key="3">
    <source>
        <dbReference type="Proteomes" id="UP000030752"/>
    </source>
</evidence>
<dbReference type="GeneID" id="19978268"/>
<dbReference type="HOGENOM" id="CLU_134973_3_1_1"/>
<feature type="domain" description="HMA" evidence="1">
    <location>
        <begin position="26"/>
        <end position="91"/>
    </location>
</feature>
<protein>
    <recommendedName>
        <fullName evidence="1">HMA domain-containing protein</fullName>
    </recommendedName>
</protein>
<name>W2S813_CYPE1</name>
<evidence type="ECO:0000313" key="2">
    <source>
        <dbReference type="EMBL" id="ETN44064.1"/>
    </source>
</evidence>
<dbReference type="RefSeq" id="XP_008713820.1">
    <property type="nucleotide sequence ID" value="XM_008715598.1"/>
</dbReference>
<proteinExistence type="predicted"/>
<dbReference type="CDD" id="cd00371">
    <property type="entry name" value="HMA"/>
    <property type="match status" value="1"/>
</dbReference>